<feature type="modified residue" description="N6-(pyridoxal phosphate)lysine" evidence="6">
    <location>
        <position position="442"/>
    </location>
</feature>
<dbReference type="EMBL" id="DACRBY010000019">
    <property type="protein sequence ID" value="HAS8541128.1"/>
    <property type="molecule type" value="Genomic_DNA"/>
</dbReference>
<accession>A0A8H9N1M1</accession>
<proteinExistence type="inferred from homology"/>
<dbReference type="GO" id="GO:0019752">
    <property type="term" value="P:carboxylic acid metabolic process"/>
    <property type="evidence" value="ECO:0007669"/>
    <property type="project" value="InterPro"/>
</dbReference>
<evidence type="ECO:0000256" key="6">
    <source>
        <dbReference type="PIRSR" id="PIRSR602129-50"/>
    </source>
</evidence>
<protein>
    <submittedName>
        <fullName evidence="7">Glutamate decarboxylase</fullName>
    </submittedName>
</protein>
<evidence type="ECO:0000256" key="5">
    <source>
        <dbReference type="ARBA" id="ARBA00023239"/>
    </source>
</evidence>
<dbReference type="Proteomes" id="UP000863257">
    <property type="component" value="Unassembled WGS sequence"/>
</dbReference>
<dbReference type="PANTHER" id="PTHR46101">
    <property type="match status" value="1"/>
</dbReference>
<keyword evidence="4 6" id="KW-0663">Pyridoxal phosphate</keyword>
<comment type="similarity">
    <text evidence="2">Belongs to the group II decarboxylase family.</text>
</comment>
<dbReference type="SUPFAM" id="SSF53383">
    <property type="entry name" value="PLP-dependent transferases"/>
    <property type="match status" value="1"/>
</dbReference>
<dbReference type="Gene3D" id="3.40.640.10">
    <property type="entry name" value="Type I PLP-dependent aspartate aminotransferase-like (Major domain)"/>
    <property type="match status" value="1"/>
</dbReference>
<evidence type="ECO:0000256" key="4">
    <source>
        <dbReference type="ARBA" id="ARBA00022898"/>
    </source>
</evidence>
<evidence type="ECO:0000256" key="3">
    <source>
        <dbReference type="ARBA" id="ARBA00022793"/>
    </source>
</evidence>
<dbReference type="InterPro" id="IPR002129">
    <property type="entry name" value="PyrdxlP-dep_de-COase"/>
</dbReference>
<reference evidence="7" key="2">
    <citation type="submission" date="2019-01" db="EMBL/GenBank/DDBJ databases">
        <authorList>
            <consortium name="NCBI Pathogen Detection Project"/>
        </authorList>
    </citation>
    <scope>NUCLEOTIDE SEQUENCE</scope>
    <source>
        <strain evidence="7">BCW_3452</strain>
    </source>
</reference>
<evidence type="ECO:0000256" key="2">
    <source>
        <dbReference type="ARBA" id="ARBA00009533"/>
    </source>
</evidence>
<dbReference type="InterPro" id="IPR015421">
    <property type="entry name" value="PyrdxlP-dep_Trfase_major"/>
</dbReference>
<keyword evidence="5" id="KW-0456">Lyase</keyword>
<evidence type="ECO:0000313" key="8">
    <source>
        <dbReference type="Proteomes" id="UP000863257"/>
    </source>
</evidence>
<dbReference type="Pfam" id="PF00282">
    <property type="entry name" value="Pyridoxal_deC"/>
    <property type="match status" value="1"/>
</dbReference>
<reference evidence="7" key="1">
    <citation type="journal article" date="2018" name="Genome Biol.">
        <title>SKESA: strategic k-mer extension for scrupulous assemblies.</title>
        <authorList>
            <person name="Souvorov A."/>
            <person name="Agarwala R."/>
            <person name="Lipman D.J."/>
        </authorList>
    </citation>
    <scope>NUCLEOTIDE SEQUENCE</scope>
    <source>
        <strain evidence="7">BCW_3452</strain>
    </source>
</reference>
<organism evidence="7 8">
    <name type="scientific">Vibrio vulnificus</name>
    <dbReference type="NCBI Taxonomy" id="672"/>
    <lineage>
        <taxon>Bacteria</taxon>
        <taxon>Pseudomonadati</taxon>
        <taxon>Pseudomonadota</taxon>
        <taxon>Gammaproteobacteria</taxon>
        <taxon>Vibrionales</taxon>
        <taxon>Vibrionaceae</taxon>
        <taxon>Vibrio</taxon>
    </lineage>
</organism>
<dbReference type="PANTHER" id="PTHR46101:SF18">
    <property type="entry name" value="HISTIDINE DECARBOXYLASE"/>
    <property type="match status" value="1"/>
</dbReference>
<comment type="caution">
    <text evidence="7">The sequence shown here is derived from an EMBL/GenBank/DDBJ whole genome shotgun (WGS) entry which is preliminary data.</text>
</comment>
<evidence type="ECO:0000313" key="7">
    <source>
        <dbReference type="EMBL" id="HAS8541128.1"/>
    </source>
</evidence>
<dbReference type="InterPro" id="IPR051151">
    <property type="entry name" value="Group_II_Decarboxylase"/>
</dbReference>
<dbReference type="GO" id="GO:0016831">
    <property type="term" value="F:carboxy-lyase activity"/>
    <property type="evidence" value="ECO:0007669"/>
    <property type="project" value="UniProtKB-KW"/>
</dbReference>
<dbReference type="InterPro" id="IPR015424">
    <property type="entry name" value="PyrdxlP-dep_Trfase"/>
</dbReference>
<dbReference type="GO" id="GO:0030170">
    <property type="term" value="F:pyridoxal phosphate binding"/>
    <property type="evidence" value="ECO:0007669"/>
    <property type="project" value="InterPro"/>
</dbReference>
<sequence>MTEKHNVTIGYGPKQLPWYQQVPEFAQGLISPPEEDPVKVYLRGNESFGLEEQSIRQASFEIPPTGQCACEQSAAFQEILQYVNQQKKRFLGYQTEEKINYRERIAPFLDISMNNVGDPFVDGNYTVNTKFVERMVLDYFASLWNAKWPSQGPYLKDDGTWDRGDPESYWGYVLTMGSTEGNLYAMLNARDYLSGQTLLDDEICGEDAEGKVVKSSQLYAHYPQAPEDNPNAYTPVAFFSEDTHYSIVKAMAVEKIETFGSLGNRLYPNENPCGEGDVWPSEVPSEAPTVEFDDDKPQINDKPSNKLVGSGAIDIKKLKAYVKFFAEKGYPIIVVLNYGTTFKGAYDNINEATQMLEEVFRENGLYERQVPIDPSDPSKTETRTGYWIHIDGALGASYMPFVKMAAKLPKYEAFFEENHCYTGPDFDFRNPMVHSIVTSGHKWPGAPWPTGVYMTKHKFMVSPPDNPTYIGSPDTTFAGSRSGISPLILWDYFAKHSYEKQIKLAMRGQKMAQYAYQKLQEVADYWKNEKPDSGVPEGLWLQRTPLSLSLIFCQPKDEIIFKYSLAKEEIDEPDSSSGLKTRKYVHMFTMWDVTKKLIDKLCDDLKKDDAFNAEDFKPLTNVRRTRELPHSSAHLVKLPTKGRSFR</sequence>
<evidence type="ECO:0000256" key="1">
    <source>
        <dbReference type="ARBA" id="ARBA00001933"/>
    </source>
</evidence>
<name>A0A8H9N1M1_VIBVL</name>
<comment type="cofactor">
    <cofactor evidence="1 6">
        <name>pyridoxal 5'-phosphate</name>
        <dbReference type="ChEBI" id="CHEBI:597326"/>
    </cofactor>
</comment>
<gene>
    <name evidence="7" type="ORF">I7730_15210</name>
</gene>
<dbReference type="AlphaFoldDB" id="A0A8H9N1M1"/>
<keyword evidence="3" id="KW-0210">Decarboxylase</keyword>
<dbReference type="RefSeq" id="WP_154185632.1">
    <property type="nucleotide sequence ID" value="NZ_CP035783.1"/>
</dbReference>